<accession>A0A4Q7ZA15</accession>
<evidence type="ECO:0000313" key="1">
    <source>
        <dbReference type="EMBL" id="RZU46725.1"/>
    </source>
</evidence>
<evidence type="ECO:0000313" key="2">
    <source>
        <dbReference type="Proteomes" id="UP000292423"/>
    </source>
</evidence>
<dbReference type="RefSeq" id="WP_130411582.1">
    <property type="nucleotide sequence ID" value="NZ_SHKX01000011.1"/>
</dbReference>
<dbReference type="AlphaFoldDB" id="A0A4Q7ZA15"/>
<dbReference type="OrthoDB" id="5571321at2"/>
<sequence>MAHKFTVSPKDDLQATLKRVETTITGKGGQFSGDTSQGNFAGVTPIGMVKGRYAVINGKDIEITITDKPFVAPQSIIENKIRDYFS</sequence>
<proteinExistence type="predicted"/>
<protein>
    <submittedName>
        <fullName evidence="1">Uncharacterized protein</fullName>
    </submittedName>
</protein>
<gene>
    <name evidence="1" type="ORF">EV700_1106</name>
</gene>
<organism evidence="1 2">
    <name type="scientific">Fluviicoccus keumensis</name>
    <dbReference type="NCBI Taxonomy" id="1435465"/>
    <lineage>
        <taxon>Bacteria</taxon>
        <taxon>Pseudomonadati</taxon>
        <taxon>Pseudomonadota</taxon>
        <taxon>Gammaproteobacteria</taxon>
        <taxon>Moraxellales</taxon>
        <taxon>Moraxellaceae</taxon>
        <taxon>Fluviicoccus</taxon>
    </lineage>
</organism>
<name>A0A4Q7ZA15_9GAMM</name>
<dbReference type="EMBL" id="SHKX01000011">
    <property type="protein sequence ID" value="RZU46725.1"/>
    <property type="molecule type" value="Genomic_DNA"/>
</dbReference>
<reference evidence="1 2" key="1">
    <citation type="submission" date="2019-02" db="EMBL/GenBank/DDBJ databases">
        <title>Genomic Encyclopedia of Type Strains, Phase IV (KMG-IV): sequencing the most valuable type-strain genomes for metagenomic binning, comparative biology and taxonomic classification.</title>
        <authorList>
            <person name="Goeker M."/>
        </authorList>
    </citation>
    <scope>NUCLEOTIDE SEQUENCE [LARGE SCALE GENOMIC DNA]</scope>
    <source>
        <strain evidence="1 2">DSM 105135</strain>
    </source>
</reference>
<keyword evidence="2" id="KW-1185">Reference proteome</keyword>
<comment type="caution">
    <text evidence="1">The sequence shown here is derived from an EMBL/GenBank/DDBJ whole genome shotgun (WGS) entry which is preliminary data.</text>
</comment>
<dbReference type="Proteomes" id="UP000292423">
    <property type="component" value="Unassembled WGS sequence"/>
</dbReference>